<feature type="compositionally biased region" description="Low complexity" evidence="1">
    <location>
        <begin position="610"/>
        <end position="629"/>
    </location>
</feature>
<feature type="compositionally biased region" description="Polar residues" evidence="1">
    <location>
        <begin position="238"/>
        <end position="261"/>
    </location>
</feature>
<reference evidence="3" key="3">
    <citation type="submission" date="2022-06" db="UniProtKB">
        <authorList>
            <consortium name="EnsemblMetazoa"/>
        </authorList>
    </citation>
    <scope>IDENTIFICATION</scope>
</reference>
<dbReference type="EMBL" id="WVUK01000044">
    <property type="protein sequence ID" value="KAF7495881.1"/>
    <property type="molecule type" value="Genomic_DNA"/>
</dbReference>
<feature type="region of interest" description="Disordered" evidence="1">
    <location>
        <begin position="57"/>
        <end position="82"/>
    </location>
</feature>
<proteinExistence type="predicted"/>
<evidence type="ECO:0000256" key="1">
    <source>
        <dbReference type="SAM" id="MobiDB-lite"/>
    </source>
</evidence>
<gene>
    <name evidence="2" type="ORF">SSS_4896</name>
</gene>
<evidence type="ECO:0000313" key="2">
    <source>
        <dbReference type="EMBL" id="KAF7495881.1"/>
    </source>
</evidence>
<evidence type="ECO:0000313" key="3">
    <source>
        <dbReference type="EnsemblMetazoa" id="KAF7495881.1"/>
    </source>
</evidence>
<feature type="compositionally biased region" description="Basic and acidic residues" evidence="1">
    <location>
        <begin position="519"/>
        <end position="537"/>
    </location>
</feature>
<dbReference type="EnsemblMetazoa" id="SSS_4896s_mrna">
    <property type="protein sequence ID" value="KAF7495881.1"/>
    <property type="gene ID" value="SSS_4896"/>
</dbReference>
<dbReference type="OrthoDB" id="6154712at2759"/>
<feature type="region of interest" description="Disordered" evidence="1">
    <location>
        <begin position="125"/>
        <end position="145"/>
    </location>
</feature>
<organism evidence="2">
    <name type="scientific">Sarcoptes scabiei</name>
    <name type="common">Itch mite</name>
    <name type="synonym">Acarus scabiei</name>
    <dbReference type="NCBI Taxonomy" id="52283"/>
    <lineage>
        <taxon>Eukaryota</taxon>
        <taxon>Metazoa</taxon>
        <taxon>Ecdysozoa</taxon>
        <taxon>Arthropoda</taxon>
        <taxon>Chelicerata</taxon>
        <taxon>Arachnida</taxon>
        <taxon>Acari</taxon>
        <taxon>Acariformes</taxon>
        <taxon>Sarcoptiformes</taxon>
        <taxon>Astigmata</taxon>
        <taxon>Psoroptidia</taxon>
        <taxon>Sarcoptoidea</taxon>
        <taxon>Sarcoptidae</taxon>
        <taxon>Sarcoptinae</taxon>
        <taxon>Sarcoptes</taxon>
    </lineage>
</organism>
<dbReference type="AlphaFoldDB" id="A0A834RFU5"/>
<feature type="compositionally biased region" description="Acidic residues" evidence="1">
    <location>
        <begin position="267"/>
        <end position="285"/>
    </location>
</feature>
<name>A0A834RFU5_SARSC</name>
<protein>
    <submittedName>
        <fullName evidence="2 3">Uncharacterized protein</fullName>
    </submittedName>
</protein>
<feature type="compositionally biased region" description="Polar residues" evidence="1">
    <location>
        <begin position="598"/>
        <end position="609"/>
    </location>
</feature>
<accession>A0A834RFU5</accession>
<feature type="compositionally biased region" description="Polar residues" evidence="1">
    <location>
        <begin position="495"/>
        <end position="518"/>
    </location>
</feature>
<evidence type="ECO:0000313" key="4">
    <source>
        <dbReference type="Proteomes" id="UP000070412"/>
    </source>
</evidence>
<feature type="compositionally biased region" description="Acidic residues" evidence="1">
    <location>
        <begin position="69"/>
        <end position="80"/>
    </location>
</feature>
<dbReference type="Proteomes" id="UP000070412">
    <property type="component" value="Unassembled WGS sequence"/>
</dbReference>
<reference evidence="2" key="2">
    <citation type="submission" date="2020-01" db="EMBL/GenBank/DDBJ databases">
        <authorList>
            <person name="Korhonen P.K.K."/>
            <person name="Guangxu M.G."/>
            <person name="Wang T.W."/>
            <person name="Stroehlein A.J.S."/>
            <person name="Young N.D."/>
            <person name="Ang C.-S.A."/>
            <person name="Fernando D.W.F."/>
            <person name="Lu H.L."/>
            <person name="Taylor S.T."/>
            <person name="Ehtesham M.E.M."/>
            <person name="Najaraj S.H.N."/>
            <person name="Harsha G.H.G."/>
            <person name="Madugundu A.M."/>
            <person name="Renuse S.R."/>
            <person name="Holt D.H."/>
            <person name="Pandey A.P."/>
            <person name="Papenfuss A.P."/>
            <person name="Gasser R.B.G."/>
            <person name="Fischer K.F."/>
        </authorList>
    </citation>
    <scope>NUCLEOTIDE SEQUENCE</scope>
    <source>
        <strain evidence="2">SSS_KF_BRIS2020</strain>
    </source>
</reference>
<feature type="compositionally biased region" description="Low complexity" evidence="1">
    <location>
        <begin position="571"/>
        <end position="597"/>
    </location>
</feature>
<feature type="region of interest" description="Disordered" evidence="1">
    <location>
        <begin position="489"/>
        <end position="540"/>
    </location>
</feature>
<feature type="region of interest" description="Disordered" evidence="1">
    <location>
        <begin position="571"/>
        <end position="632"/>
    </location>
</feature>
<sequence>MVYGSRFRFRCWFLFTRLTNSKSVCNLRTAISSFPDHRQNHRNSLYGTLSSRKGHTNLSNNIYSGANGGDDDDDNVDNDGGDNRSYLNQSILDFHKSISLSDLSRSSCTLPRKLSVFRRNLSNQNNQNLTNLSNDNSAKLTPNSSMNNYQFAPLWDQRQRVVTNPPGSGQLSRTPSTNALNKAEMMRSQSTLCRQGLWNAGNQQSPSPSLTVAHMKPPIHVNGSMVANVATPMMNLRSGRSSAPPSQFRKSAATISCASSSRRGDSTEDDEELDGSAINSDEENSEEHRAMRPRPFQYESNRNDRNPMMSVTSSANVSSTNQFSTIPNNNPHHHHYIQNPNHSLVQSARPRRLWSTDTIRSSKSEFNLANIGRDIPLRRRNNSGMNSMLHPQLWPINMPTINNNQHGNNPSDRFDLSLTNPSSIPLSLELCQHLINEMSFLINYASRIHERASNSENVIIVDYLRETLGQASRDIQVIVNRNNQNQISNNKIVENGQNLNSPNTINKQINGGEIQSNRSNDHNEEKRKQSNEYDSDVKNNNSIVSNSFIDQDSIQQEQLFRQFLMFLKMNNGNTTNNGENKSSNNQNNLNDKNLSQSAQSVTLQSNPIESSKMVSSQSKSSSPSSGSISNFNIASVNVNSNRSNME</sequence>
<keyword evidence="4" id="KW-1185">Reference proteome</keyword>
<feature type="region of interest" description="Disordered" evidence="1">
    <location>
        <begin position="235"/>
        <end position="307"/>
    </location>
</feature>
<feature type="compositionally biased region" description="Low complexity" evidence="1">
    <location>
        <begin position="125"/>
        <end position="137"/>
    </location>
</feature>
<reference evidence="4" key="1">
    <citation type="journal article" date="2020" name="PLoS Negl. Trop. Dis.">
        <title>High-quality nuclear genome for Sarcoptes scabiei-A critical resource for a neglected parasite.</title>
        <authorList>
            <person name="Korhonen P.K."/>
            <person name="Gasser R.B."/>
            <person name="Ma G."/>
            <person name="Wang T."/>
            <person name="Stroehlein A.J."/>
            <person name="Young N.D."/>
            <person name="Ang C.S."/>
            <person name="Fernando D.D."/>
            <person name="Lu H.C."/>
            <person name="Taylor S."/>
            <person name="Reynolds S.L."/>
            <person name="Mofiz E."/>
            <person name="Najaraj S.H."/>
            <person name="Gowda H."/>
            <person name="Madugundu A."/>
            <person name="Renuse S."/>
            <person name="Holt D."/>
            <person name="Pandey A."/>
            <person name="Papenfuss A.T."/>
            <person name="Fischer K."/>
        </authorList>
    </citation>
    <scope>NUCLEOTIDE SEQUENCE [LARGE SCALE GENOMIC DNA]</scope>
</reference>